<keyword evidence="7" id="KW-1185">Reference proteome</keyword>
<dbReference type="PRINTS" id="PR00237">
    <property type="entry name" value="GPCRRHODOPSN"/>
</dbReference>
<keyword evidence="5" id="KW-0807">Transducer</keyword>
<evidence type="ECO:0000256" key="4">
    <source>
        <dbReference type="ARBA" id="ARBA00023136"/>
    </source>
</evidence>
<dbReference type="Pfam" id="PF00001">
    <property type="entry name" value="7tm_1"/>
    <property type="match status" value="1"/>
</dbReference>
<organism evidence="6 7">
    <name type="scientific">Owenia fusiformis</name>
    <name type="common">Polychaete worm</name>
    <dbReference type="NCBI Taxonomy" id="6347"/>
    <lineage>
        <taxon>Eukaryota</taxon>
        <taxon>Metazoa</taxon>
        <taxon>Spiralia</taxon>
        <taxon>Lophotrochozoa</taxon>
        <taxon>Annelida</taxon>
        <taxon>Polychaeta</taxon>
        <taxon>Sedentaria</taxon>
        <taxon>Canalipalpata</taxon>
        <taxon>Sabellida</taxon>
        <taxon>Oweniida</taxon>
        <taxon>Oweniidae</taxon>
        <taxon>Owenia</taxon>
    </lineage>
</organism>
<dbReference type="EMBL" id="CAIIXF020000007">
    <property type="protein sequence ID" value="CAH1788162.1"/>
    <property type="molecule type" value="Genomic_DNA"/>
</dbReference>
<dbReference type="AlphaFoldDB" id="A0A8J1ULM9"/>
<dbReference type="OrthoDB" id="6281784at2759"/>
<dbReference type="SUPFAM" id="SSF81321">
    <property type="entry name" value="Family A G protein-coupled receptor-like"/>
    <property type="match status" value="1"/>
</dbReference>
<dbReference type="InterPro" id="IPR052954">
    <property type="entry name" value="GPCR-Ligand_Int"/>
</dbReference>
<evidence type="ECO:0000313" key="7">
    <source>
        <dbReference type="Proteomes" id="UP000749559"/>
    </source>
</evidence>
<gene>
    <name evidence="6" type="ORF">OFUS_LOCUS13748</name>
</gene>
<proteinExistence type="inferred from homology"/>
<dbReference type="PROSITE" id="PS50262">
    <property type="entry name" value="G_PROTEIN_RECEP_F1_2"/>
    <property type="match status" value="1"/>
</dbReference>
<dbReference type="InterPro" id="IPR017452">
    <property type="entry name" value="GPCR_Rhodpsn_7TM"/>
</dbReference>
<dbReference type="InterPro" id="IPR000276">
    <property type="entry name" value="GPCR_Rhodpsn"/>
</dbReference>
<evidence type="ECO:0000256" key="5">
    <source>
        <dbReference type="RuleBase" id="RU000688"/>
    </source>
</evidence>
<keyword evidence="3" id="KW-1133">Transmembrane helix</keyword>
<name>A0A8J1ULM9_OWEFU</name>
<comment type="caution">
    <text evidence="6">The sequence shown here is derived from an EMBL/GenBank/DDBJ whole genome shotgun (WGS) entry which is preliminary data.</text>
</comment>
<dbReference type="CDD" id="cd14978">
    <property type="entry name" value="7tmA_FMRFamide_R-like"/>
    <property type="match status" value="1"/>
</dbReference>
<protein>
    <submittedName>
        <fullName evidence="6">Uncharacterized protein</fullName>
    </submittedName>
</protein>
<comment type="subcellular location">
    <subcellularLocation>
        <location evidence="1">Membrane</location>
    </subcellularLocation>
</comment>
<reference evidence="6" key="1">
    <citation type="submission" date="2022-03" db="EMBL/GenBank/DDBJ databases">
        <authorList>
            <person name="Martin C."/>
        </authorList>
    </citation>
    <scope>NUCLEOTIDE SEQUENCE</scope>
</reference>
<dbReference type="Proteomes" id="UP000749559">
    <property type="component" value="Unassembled WGS sequence"/>
</dbReference>
<evidence type="ECO:0000256" key="3">
    <source>
        <dbReference type="ARBA" id="ARBA00022989"/>
    </source>
</evidence>
<keyword evidence="4" id="KW-0472">Membrane</keyword>
<keyword evidence="2 5" id="KW-0812">Transmembrane</keyword>
<keyword evidence="5" id="KW-0675">Receptor</keyword>
<dbReference type="GO" id="GO:0004930">
    <property type="term" value="F:G protein-coupled receptor activity"/>
    <property type="evidence" value="ECO:0007669"/>
    <property type="project" value="UniProtKB-KW"/>
</dbReference>
<sequence>MTMDPTSMDALRQDTSSSMGDTYNLTTGLNLTNASTCNYKPKQYDPGYLFFRVFLDVFVTGFLCLFGIVGNCISVIVLHKDNVTAKTTRLLLQSLAIADSLCLTTSFISQSLRGIWRYTDWFDPFSGNYPYMYRYVWAFSAMTGLFAILSVVLVTTERYMAICYPLQVRDWCTLTRVRIAIVSVAIFTVLFNLPRFFDKNPITYDDCSKSFKIAGFAEYLEINGKIYAYLYVTVLHYLVNFIIPLCLLMTFNIRIIRDLRESHYRTKERLKNLESASGLLKKRSKQESSTTFMLACIVCVFIICQTPAFAISLVYTLHAHGVQMPDRNLMRYFYSIGATLTTFNSAINFIIYCLVSKLFRTILYRTFCKWCYKRPNDANSEFQSMMTSETPL</sequence>
<dbReference type="PROSITE" id="PS00237">
    <property type="entry name" value="G_PROTEIN_RECEP_F1_1"/>
    <property type="match status" value="1"/>
</dbReference>
<accession>A0A8J1ULM9</accession>
<comment type="similarity">
    <text evidence="5">Belongs to the G-protein coupled receptor 1 family.</text>
</comment>
<evidence type="ECO:0000313" key="6">
    <source>
        <dbReference type="EMBL" id="CAH1788162.1"/>
    </source>
</evidence>
<evidence type="ECO:0000256" key="2">
    <source>
        <dbReference type="ARBA" id="ARBA00022692"/>
    </source>
</evidence>
<dbReference type="GO" id="GO:0016020">
    <property type="term" value="C:membrane"/>
    <property type="evidence" value="ECO:0007669"/>
    <property type="project" value="UniProtKB-SubCell"/>
</dbReference>
<dbReference type="PANTHER" id="PTHR46641">
    <property type="entry name" value="FMRFAMIDE RECEPTOR-RELATED"/>
    <property type="match status" value="1"/>
</dbReference>
<evidence type="ECO:0000256" key="1">
    <source>
        <dbReference type="ARBA" id="ARBA00004370"/>
    </source>
</evidence>
<keyword evidence="5" id="KW-0297">G-protein coupled receptor</keyword>
<dbReference type="Gene3D" id="1.20.1070.10">
    <property type="entry name" value="Rhodopsin 7-helix transmembrane proteins"/>
    <property type="match status" value="1"/>
</dbReference>
<dbReference type="PANTHER" id="PTHR46641:SF2">
    <property type="entry name" value="FMRFAMIDE RECEPTOR"/>
    <property type="match status" value="1"/>
</dbReference>